<dbReference type="InterPro" id="IPR006694">
    <property type="entry name" value="Fatty_acid_hydroxylase"/>
</dbReference>
<dbReference type="GO" id="GO:0008610">
    <property type="term" value="P:lipid biosynthetic process"/>
    <property type="evidence" value="ECO:0007669"/>
    <property type="project" value="InterPro"/>
</dbReference>
<keyword evidence="2 5" id="KW-0812">Transmembrane</keyword>
<dbReference type="Proteomes" id="UP000244898">
    <property type="component" value="Unassembled WGS sequence"/>
</dbReference>
<dbReference type="PANTHER" id="PTHR11863">
    <property type="entry name" value="STEROL DESATURASE"/>
    <property type="match status" value="1"/>
</dbReference>
<protein>
    <recommendedName>
        <fullName evidence="6">Fatty acid hydroxylase domain-containing protein</fullName>
    </recommendedName>
</protein>
<keyword evidence="3 5" id="KW-1133">Transmembrane helix</keyword>
<dbReference type="RefSeq" id="WP_108786833.1">
    <property type="nucleotide sequence ID" value="NZ_ONZG01000004.1"/>
</dbReference>
<keyword evidence="8" id="KW-1185">Reference proteome</keyword>
<organism evidence="7 8">
    <name type="scientific">Falsiruegeria mediterranea M17</name>
    <dbReference type="NCBI Taxonomy" id="1200281"/>
    <lineage>
        <taxon>Bacteria</taxon>
        <taxon>Pseudomonadati</taxon>
        <taxon>Pseudomonadota</taxon>
        <taxon>Alphaproteobacteria</taxon>
        <taxon>Rhodobacterales</taxon>
        <taxon>Roseobacteraceae</taxon>
        <taxon>Falsiruegeria</taxon>
    </lineage>
</organism>
<accession>A0A2R8C7N6</accession>
<proteinExistence type="predicted"/>
<evidence type="ECO:0000256" key="2">
    <source>
        <dbReference type="ARBA" id="ARBA00022692"/>
    </source>
</evidence>
<evidence type="ECO:0000256" key="1">
    <source>
        <dbReference type="ARBA" id="ARBA00004370"/>
    </source>
</evidence>
<feature type="transmembrane region" description="Helical" evidence="5">
    <location>
        <begin position="167"/>
        <end position="189"/>
    </location>
</feature>
<dbReference type="AlphaFoldDB" id="A0A2R8C7N6"/>
<gene>
    <name evidence="7" type="ORF">TRM7615_01921</name>
</gene>
<dbReference type="GO" id="GO:0016020">
    <property type="term" value="C:membrane"/>
    <property type="evidence" value="ECO:0007669"/>
    <property type="project" value="UniProtKB-SubCell"/>
</dbReference>
<feature type="domain" description="Fatty acid hydroxylase" evidence="6">
    <location>
        <begin position="176"/>
        <end position="305"/>
    </location>
</feature>
<evidence type="ECO:0000256" key="3">
    <source>
        <dbReference type="ARBA" id="ARBA00022989"/>
    </source>
</evidence>
<keyword evidence="4 5" id="KW-0472">Membrane</keyword>
<evidence type="ECO:0000313" key="8">
    <source>
        <dbReference type="Proteomes" id="UP000244898"/>
    </source>
</evidence>
<dbReference type="EMBL" id="ONZG01000004">
    <property type="protein sequence ID" value="SPJ28422.1"/>
    <property type="molecule type" value="Genomic_DNA"/>
</dbReference>
<feature type="transmembrane region" description="Helical" evidence="5">
    <location>
        <begin position="38"/>
        <end position="61"/>
    </location>
</feature>
<dbReference type="GO" id="GO:0016491">
    <property type="term" value="F:oxidoreductase activity"/>
    <property type="evidence" value="ECO:0007669"/>
    <property type="project" value="InterPro"/>
</dbReference>
<evidence type="ECO:0000256" key="5">
    <source>
        <dbReference type="SAM" id="Phobius"/>
    </source>
</evidence>
<feature type="transmembrane region" description="Helical" evidence="5">
    <location>
        <begin position="132"/>
        <end position="155"/>
    </location>
</feature>
<dbReference type="Pfam" id="PF04116">
    <property type="entry name" value="FA_hydroxylase"/>
    <property type="match status" value="1"/>
</dbReference>
<reference evidence="8" key="1">
    <citation type="submission" date="2018-03" db="EMBL/GenBank/DDBJ databases">
        <authorList>
            <person name="Rodrigo-Torres L."/>
            <person name="Arahal R. D."/>
            <person name="Lucena T."/>
        </authorList>
    </citation>
    <scope>NUCLEOTIDE SEQUENCE [LARGE SCALE GENOMIC DNA]</scope>
    <source>
        <strain evidence="8">CECT 7615</strain>
    </source>
</reference>
<evidence type="ECO:0000313" key="7">
    <source>
        <dbReference type="EMBL" id="SPJ28422.1"/>
    </source>
</evidence>
<feature type="transmembrane region" description="Helical" evidence="5">
    <location>
        <begin position="73"/>
        <end position="98"/>
    </location>
</feature>
<evidence type="ECO:0000256" key="4">
    <source>
        <dbReference type="ARBA" id="ARBA00023136"/>
    </source>
</evidence>
<name>A0A2R8C7N6_9RHOB</name>
<dbReference type="GO" id="GO:0005506">
    <property type="term" value="F:iron ion binding"/>
    <property type="evidence" value="ECO:0007669"/>
    <property type="project" value="InterPro"/>
</dbReference>
<evidence type="ECO:0000259" key="6">
    <source>
        <dbReference type="Pfam" id="PF04116"/>
    </source>
</evidence>
<sequence>MSDRPKLPGWAHTPDVPIAVSPFFSWPPNPARMVQWLAVRWLGVAENVLVLLIAFISWTWLTPAIERMAVLSLDWIALIWLRNLGLMALVAGGLHLFFFRARKQGERLKFDPRPLAGKGKQFTFANQVHDNMFWTLVSGVGCWTFFEVLMFHGIARGWVLMLVPSEHPVLFVLFFLLTPVWISFHFYWIHRALHWGPLYRLAHALHHRNVNVGPWSGLSMHPVEAFFFFTSILIHLLVPAHPLHILFHLQHQGLTAATSHTGFESLLVKDRKALALGTFHHQMHHRYFEVNYGNLEMPWDKWFGSFHDGTPEAHARLKERRQRRAG</sequence>
<comment type="subcellular location">
    <subcellularLocation>
        <location evidence="1">Membrane</location>
    </subcellularLocation>
</comment>
<dbReference type="InterPro" id="IPR050307">
    <property type="entry name" value="Sterol_Desaturase_Related"/>
</dbReference>
<dbReference type="OrthoDB" id="9770329at2"/>